<accession>A0AAJ0C7Q6</accession>
<keyword evidence="7" id="KW-0325">Glycoprotein</keyword>
<evidence type="ECO:0000313" key="11">
    <source>
        <dbReference type="EMBL" id="KAK1770209.1"/>
    </source>
</evidence>
<comment type="similarity">
    <text evidence="3">Belongs to the glycosyl hydrolase 51 family.</text>
</comment>
<feature type="domain" description="Alpha-L-arabinofuranosidase C-terminal" evidence="10">
    <location>
        <begin position="464"/>
        <end position="639"/>
    </location>
</feature>
<dbReference type="GO" id="GO:0046556">
    <property type="term" value="F:alpha-L-arabinofuranosidase activity"/>
    <property type="evidence" value="ECO:0007669"/>
    <property type="project" value="UniProtKB-EC"/>
</dbReference>
<evidence type="ECO:0000256" key="7">
    <source>
        <dbReference type="ARBA" id="ARBA00023180"/>
    </source>
</evidence>
<dbReference type="GeneID" id="85308611"/>
<dbReference type="RefSeq" id="XP_060286422.1">
    <property type="nucleotide sequence ID" value="XM_060425424.1"/>
</dbReference>
<dbReference type="InterPro" id="IPR051563">
    <property type="entry name" value="Glycosyl_Hydrolase_51"/>
</dbReference>
<dbReference type="SUPFAM" id="SSF51445">
    <property type="entry name" value="(Trans)glycosidases"/>
    <property type="match status" value="1"/>
</dbReference>
<reference evidence="11" key="1">
    <citation type="submission" date="2023-06" db="EMBL/GenBank/DDBJ databases">
        <title>Genome-scale phylogeny and comparative genomics of the fungal order Sordariales.</title>
        <authorList>
            <consortium name="Lawrence Berkeley National Laboratory"/>
            <person name="Hensen N."/>
            <person name="Bonometti L."/>
            <person name="Westerberg I."/>
            <person name="Brannstrom I.O."/>
            <person name="Guillou S."/>
            <person name="Cros-Aarteil S."/>
            <person name="Calhoun S."/>
            <person name="Haridas S."/>
            <person name="Kuo A."/>
            <person name="Mondo S."/>
            <person name="Pangilinan J."/>
            <person name="Riley R."/>
            <person name="Labutti K."/>
            <person name="Andreopoulos B."/>
            <person name="Lipzen A."/>
            <person name="Chen C."/>
            <person name="Yanf M."/>
            <person name="Daum C."/>
            <person name="Ng V."/>
            <person name="Clum A."/>
            <person name="Steindorff A."/>
            <person name="Ohm R."/>
            <person name="Martin F."/>
            <person name="Silar P."/>
            <person name="Natvig D."/>
            <person name="Lalanne C."/>
            <person name="Gautier V."/>
            <person name="Ament-Velasquez S.L."/>
            <person name="Kruys A."/>
            <person name="Hutchinson M.I."/>
            <person name="Powell A.J."/>
            <person name="Barry K."/>
            <person name="Miller A.N."/>
            <person name="Grigoriev I.V."/>
            <person name="Debuchy R."/>
            <person name="Gladieux P."/>
            <person name="Thoren M.H."/>
            <person name="Johannesson H."/>
        </authorList>
    </citation>
    <scope>NUCLEOTIDE SEQUENCE</scope>
    <source>
        <strain evidence="11">8032-3</strain>
    </source>
</reference>
<dbReference type="InterPro" id="IPR055235">
    <property type="entry name" value="ASD1_cat"/>
</dbReference>
<evidence type="ECO:0000259" key="10">
    <source>
        <dbReference type="SMART" id="SM00813"/>
    </source>
</evidence>
<keyword evidence="12" id="KW-1185">Reference proteome</keyword>
<proteinExistence type="inferred from homology"/>
<comment type="pathway">
    <text evidence="2">Glycan metabolism; L-arabinan degradation.</text>
</comment>
<dbReference type="Proteomes" id="UP001244011">
    <property type="component" value="Unassembled WGS sequence"/>
</dbReference>
<dbReference type="GO" id="GO:0046373">
    <property type="term" value="P:L-arabinose metabolic process"/>
    <property type="evidence" value="ECO:0007669"/>
    <property type="project" value="InterPro"/>
</dbReference>
<feature type="chain" id="PRO_5042518963" description="non-reducing end alpha-L-arabinofuranosidase" evidence="9">
    <location>
        <begin position="20"/>
        <end position="672"/>
    </location>
</feature>
<comment type="catalytic activity">
    <reaction evidence="1">
        <text>Hydrolysis of terminal non-reducing alpha-L-arabinofuranoside residues in alpha-L-arabinosides.</text>
        <dbReference type="EC" id="3.2.1.55"/>
    </reaction>
</comment>
<gene>
    <name evidence="11" type="ORF">QBC33DRAFT_487262</name>
</gene>
<name>A0AAJ0C7Q6_9PEZI</name>
<dbReference type="Gene3D" id="2.60.120.260">
    <property type="entry name" value="Galactose-binding domain-like"/>
    <property type="match status" value="1"/>
</dbReference>
<dbReference type="Pfam" id="PF22848">
    <property type="entry name" value="ASD1_dom"/>
    <property type="match status" value="1"/>
</dbReference>
<organism evidence="11 12">
    <name type="scientific">Phialemonium atrogriseum</name>
    <dbReference type="NCBI Taxonomy" id="1093897"/>
    <lineage>
        <taxon>Eukaryota</taxon>
        <taxon>Fungi</taxon>
        <taxon>Dikarya</taxon>
        <taxon>Ascomycota</taxon>
        <taxon>Pezizomycotina</taxon>
        <taxon>Sordariomycetes</taxon>
        <taxon>Sordariomycetidae</taxon>
        <taxon>Cephalothecales</taxon>
        <taxon>Cephalothecaceae</taxon>
        <taxon>Phialemonium</taxon>
    </lineage>
</organism>
<dbReference type="Pfam" id="PF06964">
    <property type="entry name" value="Alpha-L-AF_C"/>
    <property type="match status" value="1"/>
</dbReference>
<evidence type="ECO:0000256" key="2">
    <source>
        <dbReference type="ARBA" id="ARBA00004834"/>
    </source>
</evidence>
<evidence type="ECO:0000256" key="8">
    <source>
        <dbReference type="SAM" id="MobiDB-lite"/>
    </source>
</evidence>
<dbReference type="InterPro" id="IPR010720">
    <property type="entry name" value="Alpha-L-AF_C"/>
</dbReference>
<dbReference type="InterPro" id="IPR017853">
    <property type="entry name" value="GH"/>
</dbReference>
<evidence type="ECO:0000256" key="1">
    <source>
        <dbReference type="ARBA" id="ARBA00001462"/>
    </source>
</evidence>
<dbReference type="PANTHER" id="PTHR31776">
    <property type="entry name" value="ALPHA-L-ARABINOFURANOSIDASE 1"/>
    <property type="match status" value="1"/>
</dbReference>
<feature type="compositionally biased region" description="Basic residues" evidence="8">
    <location>
        <begin position="654"/>
        <end position="665"/>
    </location>
</feature>
<keyword evidence="5 9" id="KW-0732">Signal</keyword>
<evidence type="ECO:0000256" key="5">
    <source>
        <dbReference type="ARBA" id="ARBA00022729"/>
    </source>
</evidence>
<evidence type="ECO:0000256" key="6">
    <source>
        <dbReference type="ARBA" id="ARBA00022801"/>
    </source>
</evidence>
<evidence type="ECO:0000256" key="4">
    <source>
        <dbReference type="ARBA" id="ARBA00012670"/>
    </source>
</evidence>
<comment type="caution">
    <text evidence="11">The sequence shown here is derived from an EMBL/GenBank/DDBJ whole genome shotgun (WGS) entry which is preliminary data.</text>
</comment>
<feature type="signal peptide" evidence="9">
    <location>
        <begin position="1"/>
        <end position="19"/>
    </location>
</feature>
<dbReference type="EMBL" id="MU839001">
    <property type="protein sequence ID" value="KAK1770209.1"/>
    <property type="molecule type" value="Genomic_DNA"/>
</dbReference>
<keyword evidence="6" id="KW-0378">Hydrolase</keyword>
<evidence type="ECO:0000256" key="9">
    <source>
        <dbReference type="SAM" id="SignalP"/>
    </source>
</evidence>
<protein>
    <recommendedName>
        <fullName evidence="4">non-reducing end alpha-L-arabinofuranosidase</fullName>
        <ecNumber evidence="4">3.2.1.55</ecNumber>
    </recommendedName>
</protein>
<dbReference type="SMART" id="SM00813">
    <property type="entry name" value="Alpha-L-AF_C"/>
    <property type="match status" value="1"/>
</dbReference>
<dbReference type="AlphaFoldDB" id="A0AAJ0C7Q6"/>
<dbReference type="PANTHER" id="PTHR31776:SF0">
    <property type="entry name" value="ALPHA-L-ARABINOFURANOSIDASE 1"/>
    <property type="match status" value="1"/>
</dbReference>
<evidence type="ECO:0000313" key="12">
    <source>
        <dbReference type="Proteomes" id="UP001244011"/>
    </source>
</evidence>
<feature type="region of interest" description="Disordered" evidence="8">
    <location>
        <begin position="649"/>
        <end position="672"/>
    </location>
</feature>
<evidence type="ECO:0000256" key="3">
    <source>
        <dbReference type="ARBA" id="ARBA00007186"/>
    </source>
</evidence>
<dbReference type="EC" id="3.2.1.55" evidence="4"/>
<dbReference type="Gene3D" id="3.20.20.80">
    <property type="entry name" value="Glycosidases"/>
    <property type="match status" value="1"/>
</dbReference>
<sequence>MVSLKSAVLAASYMVACIAVEIKVASSGGNATSGHQYGFLHEDINNSGDGGIYAELIRNRAFQFSPRYPVSLDGYRSVNDAVLTLKNLSDPLSDALPTSMNVAAGKACGIVGFLNEGFWGIDVKKQKYTGSFWVKGSYEGVFTASLQSNLTAHVFGTVEIESKASPNEWVEHEFELVPTMDAPNSNNTFALTFNPEGAADGSLDFNLISLFPPTYKGRKNGLRIDIAEALEELHPSVLRFPGGNMLEGDNNQSRWNWKDTLGPLRNRPGFQGVWGYQQTHGLGLMEYLEWAEDMNLEIAVGVWAGLALNGDITPQDKLQPFIDDALDQIEFIRGPADSKWGSRRAELGHREPFKLHYVEIGNEDWLAGGEAGWQSYQDYRFPMFQAAISAAYPDMQIIASGASSDGYEIPAPAIGDYHPYREPDQLVTEFNRFDNDVAHIVGEVAATHPNGGIGWDGDLQPFPWWIGTVGEAVSMIGYERNADRIPGVFYAPVLRNMNRWQWAVTILQFAADPAMTTRSTSWYVWELFARHAMSHTLPATSDSAFGPLYYVAGANEAAGSFIWKGAVYNTTDSADVPVSVAFEGVKAGTKAALTIITNPGGDPYGYNDPHTGVNIVDHTTYIIVSNSEGVFEFDMPELSVAVLDTDPKSATNCNKKRSTATRRRSSGSMTGI</sequence>